<dbReference type="Gene3D" id="3.40.5.90">
    <property type="entry name" value="CDGSH iron-sulfur domain, mitoNEET-type"/>
    <property type="match status" value="2"/>
</dbReference>
<accession>A0AAW2IAD8</accession>
<evidence type="ECO:0000256" key="6">
    <source>
        <dbReference type="SAM" id="MobiDB-lite"/>
    </source>
</evidence>
<organism evidence="8">
    <name type="scientific">Menopon gallinae</name>
    <name type="common">poultry shaft louse</name>
    <dbReference type="NCBI Taxonomy" id="328185"/>
    <lineage>
        <taxon>Eukaryota</taxon>
        <taxon>Metazoa</taxon>
        <taxon>Ecdysozoa</taxon>
        <taxon>Arthropoda</taxon>
        <taxon>Hexapoda</taxon>
        <taxon>Insecta</taxon>
        <taxon>Pterygota</taxon>
        <taxon>Neoptera</taxon>
        <taxon>Paraneoptera</taxon>
        <taxon>Psocodea</taxon>
        <taxon>Troctomorpha</taxon>
        <taxon>Phthiraptera</taxon>
        <taxon>Amblycera</taxon>
        <taxon>Menoponidae</taxon>
        <taxon>Menopon</taxon>
    </lineage>
</organism>
<feature type="region of interest" description="Disordered" evidence="6">
    <location>
        <begin position="137"/>
        <end position="159"/>
    </location>
</feature>
<keyword evidence="2" id="KW-0479">Metal-binding</keyword>
<evidence type="ECO:0000256" key="5">
    <source>
        <dbReference type="ARBA" id="ARBA00034078"/>
    </source>
</evidence>
<dbReference type="InterPro" id="IPR018967">
    <property type="entry name" value="FeS-contain_CDGSH-typ"/>
</dbReference>
<protein>
    <recommendedName>
        <fullName evidence="7">Iron-binding zinc finger CDGSH type domain-containing protein</fullName>
    </recommendedName>
</protein>
<evidence type="ECO:0000256" key="2">
    <source>
        <dbReference type="ARBA" id="ARBA00022723"/>
    </source>
</evidence>
<dbReference type="InterPro" id="IPR042216">
    <property type="entry name" value="MitoNEET_CISD"/>
</dbReference>
<dbReference type="GO" id="GO:0051537">
    <property type="term" value="F:2 iron, 2 sulfur cluster binding"/>
    <property type="evidence" value="ECO:0007669"/>
    <property type="project" value="UniProtKB-KW"/>
</dbReference>
<reference evidence="8" key="1">
    <citation type="journal article" date="2024" name="Gigascience">
        <title>Chromosome-level genome of the poultry shaft louse Menopon gallinae provides insight into the host-switching and adaptive evolution of parasitic lice.</title>
        <authorList>
            <person name="Xu Y."/>
            <person name="Ma L."/>
            <person name="Liu S."/>
            <person name="Liang Y."/>
            <person name="Liu Q."/>
            <person name="He Z."/>
            <person name="Tian L."/>
            <person name="Duan Y."/>
            <person name="Cai W."/>
            <person name="Li H."/>
            <person name="Song F."/>
        </authorList>
    </citation>
    <scope>NUCLEOTIDE SEQUENCE</scope>
    <source>
        <strain evidence="8">Cailab_2023a</strain>
    </source>
</reference>
<evidence type="ECO:0000256" key="3">
    <source>
        <dbReference type="ARBA" id="ARBA00023004"/>
    </source>
</evidence>
<comment type="caution">
    <text evidence="8">The sequence shown here is derived from an EMBL/GenBank/DDBJ whole genome shotgun (WGS) entry which is preliminary data.</text>
</comment>
<proteinExistence type="predicted"/>
<dbReference type="EMBL" id="JARGDH010000001">
    <property type="protein sequence ID" value="KAL0279119.1"/>
    <property type="molecule type" value="Genomic_DNA"/>
</dbReference>
<name>A0AAW2IAD8_9NEOP</name>
<dbReference type="PANTHER" id="PTHR46491">
    <property type="entry name" value="CDGSH IRON SULFUR DOMAIN PROTEIN HOMOLOG"/>
    <property type="match status" value="1"/>
</dbReference>
<dbReference type="PANTHER" id="PTHR46491:SF3">
    <property type="entry name" value="CDGSH IRON-SULFUR DOMAIN-CONTAINING PROTEIN 3, MITOCHONDRIAL"/>
    <property type="match status" value="1"/>
</dbReference>
<keyword evidence="3" id="KW-0408">Iron</keyword>
<evidence type="ECO:0000256" key="4">
    <source>
        <dbReference type="ARBA" id="ARBA00023014"/>
    </source>
</evidence>
<dbReference type="EMBL" id="JARGDH010000001">
    <property type="protein sequence ID" value="KAL0279120.1"/>
    <property type="molecule type" value="Genomic_DNA"/>
</dbReference>
<feature type="domain" description="Iron-binding zinc finger CDGSH type" evidence="7">
    <location>
        <begin position="61"/>
        <end position="96"/>
    </location>
</feature>
<keyword evidence="4" id="KW-0411">Iron-sulfur</keyword>
<dbReference type="SMART" id="SM00704">
    <property type="entry name" value="ZnF_CDGSH"/>
    <property type="match status" value="2"/>
</dbReference>
<dbReference type="GO" id="GO:0005739">
    <property type="term" value="C:mitochondrion"/>
    <property type="evidence" value="ECO:0007669"/>
    <property type="project" value="TreeGrafter"/>
</dbReference>
<dbReference type="InterPro" id="IPR052950">
    <property type="entry name" value="CISD"/>
</dbReference>
<dbReference type="Pfam" id="PF09360">
    <property type="entry name" value="zf-CDGSH"/>
    <property type="match status" value="2"/>
</dbReference>
<comment type="cofactor">
    <cofactor evidence="5">
        <name>[2Fe-2S] cluster</name>
        <dbReference type="ChEBI" id="CHEBI:190135"/>
    </cofactor>
</comment>
<dbReference type="AlphaFoldDB" id="A0AAW2IAD8"/>
<keyword evidence="1" id="KW-0001">2Fe-2S</keyword>
<gene>
    <name evidence="8" type="ORF">PYX00_000738</name>
</gene>
<sequence length="159" mass="18747">MIFHKTLGLHKFFRAHRLISTTKNRQCKFRHIDKVIPKNVLEYRENNSLQTKNGKVYDLKPMKIPLEKGKVYAWCLCGCSKSQPLCDATHDIAEMEIKLKPIFFKVENTGEYWLCNCKQTKHRPFCDGSHVKLANEEREKERLKKKEAAERKRLEAAKK</sequence>
<dbReference type="GO" id="GO:0046872">
    <property type="term" value="F:metal ion binding"/>
    <property type="evidence" value="ECO:0007669"/>
    <property type="project" value="UniProtKB-KW"/>
</dbReference>
<evidence type="ECO:0000259" key="7">
    <source>
        <dbReference type="SMART" id="SM00704"/>
    </source>
</evidence>
<evidence type="ECO:0000313" key="8">
    <source>
        <dbReference type="EMBL" id="KAL0279120.1"/>
    </source>
</evidence>
<feature type="domain" description="Iron-binding zinc finger CDGSH type" evidence="7">
    <location>
        <begin position="101"/>
        <end position="136"/>
    </location>
</feature>
<evidence type="ECO:0000256" key="1">
    <source>
        <dbReference type="ARBA" id="ARBA00022714"/>
    </source>
</evidence>